<gene>
    <name evidence="2" type="ORF">ACFQGL_01560</name>
</gene>
<name>A0ABW1GXX0_9ACTN</name>
<evidence type="ECO:0000313" key="2">
    <source>
        <dbReference type="EMBL" id="MFC5922026.1"/>
    </source>
</evidence>
<evidence type="ECO:0000256" key="1">
    <source>
        <dbReference type="SAM" id="MobiDB-lite"/>
    </source>
</evidence>
<dbReference type="Proteomes" id="UP001596226">
    <property type="component" value="Unassembled WGS sequence"/>
</dbReference>
<sequence length="148" mass="16180">MTPTIEPDPAKGQVVVTRFNCGSLPKVLLVLVLHLRLKRHVRRAAKGYLGIKVLVDWRHRTVLSISLWQDLDSIYSMGGIPRHVGASRAPGRFGITTTCGVFCYAGEWTRVMFGGPTRSTSPLHPPAPASVPEPRPASTSTGRKEGLR</sequence>
<organism evidence="2 3">
    <name type="scientific">Micromonospora vulcania</name>
    <dbReference type="NCBI Taxonomy" id="1441873"/>
    <lineage>
        <taxon>Bacteria</taxon>
        <taxon>Bacillati</taxon>
        <taxon>Actinomycetota</taxon>
        <taxon>Actinomycetes</taxon>
        <taxon>Micromonosporales</taxon>
        <taxon>Micromonosporaceae</taxon>
        <taxon>Micromonospora</taxon>
    </lineage>
</organism>
<feature type="region of interest" description="Disordered" evidence="1">
    <location>
        <begin position="116"/>
        <end position="148"/>
    </location>
</feature>
<reference evidence="3" key="1">
    <citation type="journal article" date="2019" name="Int. J. Syst. Evol. Microbiol.">
        <title>The Global Catalogue of Microorganisms (GCM) 10K type strain sequencing project: providing services to taxonomists for standard genome sequencing and annotation.</title>
        <authorList>
            <consortium name="The Broad Institute Genomics Platform"/>
            <consortium name="The Broad Institute Genome Sequencing Center for Infectious Disease"/>
            <person name="Wu L."/>
            <person name="Ma J."/>
        </authorList>
    </citation>
    <scope>NUCLEOTIDE SEQUENCE [LARGE SCALE GENOMIC DNA]</scope>
    <source>
        <strain evidence="3">CGMCC 4.7144</strain>
    </source>
</reference>
<keyword evidence="3" id="KW-1185">Reference proteome</keyword>
<protein>
    <recommendedName>
        <fullName evidence="4">DUF3291 domain-containing protein</fullName>
    </recommendedName>
</protein>
<dbReference type="EMBL" id="JBHSQS010000001">
    <property type="protein sequence ID" value="MFC5922026.1"/>
    <property type="molecule type" value="Genomic_DNA"/>
</dbReference>
<comment type="caution">
    <text evidence="2">The sequence shown here is derived from an EMBL/GenBank/DDBJ whole genome shotgun (WGS) entry which is preliminary data.</text>
</comment>
<feature type="compositionally biased region" description="Pro residues" evidence="1">
    <location>
        <begin position="123"/>
        <end position="135"/>
    </location>
</feature>
<proteinExistence type="predicted"/>
<evidence type="ECO:0000313" key="3">
    <source>
        <dbReference type="Proteomes" id="UP001596226"/>
    </source>
</evidence>
<accession>A0ABW1GXX0</accession>
<dbReference type="RefSeq" id="WP_377504178.1">
    <property type="nucleotide sequence ID" value="NZ_JBHSQS010000001.1"/>
</dbReference>
<evidence type="ECO:0008006" key="4">
    <source>
        <dbReference type="Google" id="ProtNLM"/>
    </source>
</evidence>